<dbReference type="FunFam" id="1.20.58.1120:FF:000007">
    <property type="entry name" value="Dynein heavy chain 4"/>
    <property type="match status" value="1"/>
</dbReference>
<evidence type="ECO:0000256" key="3">
    <source>
        <dbReference type="ARBA" id="ARBA00008887"/>
    </source>
</evidence>
<evidence type="ECO:0000256" key="2">
    <source>
        <dbReference type="ARBA" id="ARBA00004430"/>
    </source>
</evidence>
<comment type="subcellular location">
    <subcellularLocation>
        <location evidence="1">Cell projection</location>
        <location evidence="1">Cilium</location>
        <location evidence="1">Flagellum</location>
    </subcellularLocation>
    <subcellularLocation>
        <location evidence="2">Cytoplasm</location>
        <location evidence="2">Cytoskeleton</location>
        <location evidence="2">Cilium axoneme</location>
    </subcellularLocation>
</comment>
<dbReference type="SMART" id="SM00382">
    <property type="entry name" value="AAA"/>
    <property type="match status" value="3"/>
</dbReference>
<evidence type="ECO:0000256" key="10">
    <source>
        <dbReference type="ARBA" id="ARBA00023054"/>
    </source>
</evidence>
<dbReference type="Pfam" id="PF12777">
    <property type="entry name" value="MT"/>
    <property type="match status" value="1"/>
</dbReference>
<sequence>MNEDTCKRPKSSGDGPHVHRTCPLDQLLQAQNDLTRIKNETMKNMLPEPLTGFLEKQENIRRLVTKPSMPVKEVEDPPWDTPRKSLFIKQRPSKLNERLLAKFSKETESTQSSGLRLDQQPVFADQLKLIEKLKSEPGVYFYYMIYAVDRSSKFFHPYALTIVPYKKIDKVYLTMGRDGVTQYSPAEVVFTPIDQWQREYNDYLLLVKIRTFRLFRKWKAFNVWRKIVFYTKVTRAMNHMNGHLFHCDDVFRAALLRVKAISSGYIDSSLVNVSIAQKLALFAFVELQFEQLEDIVEKLKRDRKIIIGILDGACLRSLLDAGFTPDDSNITLEQTALAKIGGKVKMPKDGILKMSYVEQARKKTKCLTISSFIRFVDFNQATMMCTLVRNTYEELLTVLKRHTKYLPSAREYQDTRVDFVFDNKRTPRTQFPYFDVDLLIEPGTGIVFDPGEEIIWHVLQTLQSMWEEKLKSIRPFLSDELFYKFTRPLINKKIEPPICAEVVDVAALFQDDRVLNGYKRTLRDVVQRNFDSVKRYCERFRHIHEYYEEDMAFDERAIRDNLKYEVFRQWCERYRREEQEINAIVDQQSMGIFYLKFRRFKESALPAPNRKQALLAVVLPKLGKKRVDALLKEAEDAIEFLGIDPVTTDDYVAFIKFVDKAQSKVDAMESELDYIKELYDIMGEYNIAVPPQDMSTYLGISVYFTTLRLSVDKRLEERTKLVTKFNAQIQKDINILVDEIQKINDETTQPWLLDPESDVNVCLEALIDLNDRLTECSSLASDYRSFQKSFKVEMTRFEILEQVVDEVKLRLLLWDSLLAWDTTIAKWYQDEFESLNVEDMNNFVTKNLKNIMQLEKGLPVNVIVPQLKEKVETFKDKMPIIGCLRNPNLRQRHWTKIELLLNYKFKPDDPLNLRIIEDLGAFGYQNELMEISSSASSEAGLEAMLAKIEETWKIIEFVVNSHKDAKDIFVLGSLEEVQTALDDSNITIQTIAASRHVAPIKPRVDDWLKRLDLFARTLEAWQYCQQQWLYLEAIFSAPDIQRQLPIEAKLFIAVDKSWKDIMRKVAKMPLALENCTQPGLYEQFTENNRSLDKILKCLEAYLETKRIAFPRFFFLSNDELLEILSQTRNPHAVQRHLQKCFDAIFRLDFAPVDDKGGKALSDDILAMVSPEGERVELGKGLKARGNVENWLNKVEQAMFVNLKKNMELALVDYPKKGRKHVIWSYPSQIVLTVSQIFWAADVHKILDSADPIGNMKGFEAKSYKNLNELAALVRGELPKLVRDVIINLITVDVHARDTISILVENQVSSSKSFDWTKALRYYWDKNRDNCYARMSNAEYLYGYEYLGAQRRLVITPLTDKCYLCLMGALQLDLGGAPAGPAGTGKTETTKDLAKALAIQCVVFNCSEGLDYKMMGRFFSGLATSGAWCCFDEFNRIDIEVLSVIAQQLITIRNAKLIRAKEFMFEGRKIRLVMSCASFITMNPGYAGRTELPDNLKSLFRPVSMMVPDYKLIAEVTLYSEGFESSKPLSKKMTLMYTLCSEQLSQQDHYDFGMRAVKSVLVMAGSLKRDNPDIHENIVLIRALRDSNLPKFLADDAELFQGILGDLFPGVVLPEEDYGVLQQTAVEIMKESLLQPEACSINKVIQLHETMRVRHGVMLVGPTGAGKTTVLNVLKESYGRLNEMGIKNQYYQKVHMYTMNPKAVTMGELYGEVSLASNEWHDGLLGVVVRIACAAQSEDHQWVVCDGPVDAVWIENMNTVLDDNKMLCLANSERIKLTPYVHMIFEVGDLAQASPATVSRCGMVYLDPTELKWMPYVKTWIATISERLFKKEIAPFLLELFSKYVEAGLVFFRKNCDHAIAQVDISKVSMLCALLESLILEPGAIDRTADLSKIKTFLTQAFVFSYIWSIGGNVVDGSRETFEYFVRELFDNDVNANLPSSSDLWDLFVNTQDKRMEVWKKLMPTFTFDPAVPFFEVLVPTIDTVRFGYVMEKLLQVNKPVLFTGSTGVGKSVIAKLVLNTMESSGKWTPIVLNFSAQTSSGQTQEILELKLEKKKKTVLGAKVGKRVCVFIDDINMPKLDTYGSQPPIELIRQVVDSGGFYNKDKIYWKYIQDVVLSAACAPPGGGRNPITPRLMRHFAMLVIPSPTEDSLKSIFRSIMRGFLKDFAQPVVDIGDRVVSAAVEIYGRIAEDLLPTPEKSHYIFNLRDLSKCIQGILQADSGVVREAKHLLRLFYHECLRVFHDRLINSQDKTYFYRLLSGICSTTFSDAVLELPETDEELMANPPLLLYGDFLEFGAPPDKRLYEEIVDLDRTRVVLQDYLDDYCVQTSKDMSLIFFLDAIEHLCRLARILRSERGNGLLVGVGGMGKQSLTRLASHMNGYRCHQIEVSRGYDKNAWNEDLRKFYFRPGAYAEHETFLFTDTQIVVEEFLEDINNTLNSGEVPNLFEADELERAIIATRPAAKEAGIDESNRDAIYLYFIGRVRNYLHLMLCMSPVGEAFRRRCRMFPSLVNCCTIDWYSKWPNEALLSVAVKTISTVIADDEEKVHSLASICVLMHESVEAMTVRFFEEMRRRYYTTPSSYLDLLKLYLNTFDMKNTKIGTKRSRIGNGLNKLKETNEMVAVMKVNIIALKPQLKINSEEVSKLMIIVAKEKAEVDKVREVVAADEAVAKAQAEMTEALEQEARKDLEAALPALQEAQNALAALNKNDINEIKVFNKPPPLVRFVLEAVCLLLGEKPDWQTAKSILSDLKFLDRLIAYPIDSVSDKLLKKLQTYTMNKDFWPDIVAKQSKVCKSFCIWVRAVDGYAKISRIVEPKKQKLKEAAEEMEVIAEILREKQEALASVERQIKNLQNQYDGAVKRLADLEYTMVLSEARLGRSERLTSALADEEVRWIEEMKEFEKQMACIAGDTLVAAGGLAYLGAFTSFYRELLLTAWLENCEKLEIVTTPNFSIVNVLADPYDVRVWNSFGLPRDQVSTENAILVTQAGRWPLMIDPQEQANRWIRSMEQQHGIRACKMTDGNFMRTMEACISTGTPILLQEIGETLDPSLEPILLKQTFVQGGRTLIRLGDNDVEYDANFRLYITTKMANPHYLPEICIKVTIVNFTVTPSGLEDQLLADVVRIEKPELETMRNELIAQINADKSQLDGIEDRILTLLFGSEGNILDNEELIETLNESKETSAVIASRLIDTEATEVEISGAREDYRRVATRGSVLYFVVANLAIIDSMYQFSLKYFNQIVNTVTQTSEKVPDLQQRLQILCDEITMAIFTNVSRGLFERHKIVYSFMMNIAILLDAGTVKISQWNFLLRGPDQLTTIKKPDYPTLTDPMWSSANYLANNFPVFEHIMDDIFKKITINIDVYEEHINILPDNKQPAKHKWNEILTDIEKLMLLKALKEEKLIFGITAFVKKNMGQKYVESPMISLQVLFPDTSKETPLVFVLSTGSDPFNVFMKFAFEMGFGERFESISLGQGQGPIAEALIRDGCDKGKWIFLQNCHLATSWMLELESIVIEISEDPHGVHDDFRLFLSSMPSTGFPVSVLQNSIKVTNEPPKGLKANVKRAFFDLEEDFFQGHELAERWRRMIFGVCFFHAIIQERKKFGPLGWNIIYEFSDSDRECCLLNLKMFCVNETIPWDALIYTTGEITYGGRITDNWDLRCLKTILHSYFSPMTLDTGYVYSPSGKYYCPVRETLDEYREFIDTFPIIEDPEIFGMHENANIAFQLKESKTMMNTIMEVQPKVGSGGEGKSSADIAYELADLIMSKIAVKIDIDTCHPKHLKKDKTGRLASLTVVLLHEVERYNILLKVIRTSMENLQRAIKGFIVMSEELENVFNSLVNNQVPRLWANTNVYPSLKSLGSWIRDLELRIDFIQMWLTVDKPTSFWISGLSFPQGFITGILQTHARKHNIPIDQLKLDFAVTKVVLDQDDIEIAHKAANNKEVPSVYKNLRVPEDGVLVHGLYIDAGRWDFRTQSLADANKGEMNPPLPCLHVMPVVELPDNDSRYVAPLYKTSIRAGTLSTTGHSTNFVMPVLLPASREQAYWILKGTALLVQITN</sequence>
<protein>
    <recommendedName>
        <fullName evidence="16">AAA+ ATPase domain-containing protein</fullName>
    </recommendedName>
</protein>
<dbReference type="Gene3D" id="1.10.8.720">
    <property type="entry name" value="Region D6 of dynein motor"/>
    <property type="match status" value="1"/>
</dbReference>
<dbReference type="InterPro" id="IPR042228">
    <property type="entry name" value="Dynein_linker_3"/>
</dbReference>
<dbReference type="FunFam" id="3.40.50.300:FF:001145">
    <property type="entry name" value="Putative dynein heavy chain"/>
    <property type="match status" value="1"/>
</dbReference>
<dbReference type="Pfam" id="PF17852">
    <property type="entry name" value="Dynein_AAA_lid"/>
    <property type="match status" value="1"/>
</dbReference>
<dbReference type="FunFam" id="3.40.50.300:FF:001143">
    <property type="entry name" value="Dynein axonemal heavy chain 6"/>
    <property type="match status" value="1"/>
</dbReference>
<dbReference type="Proteomes" id="UP001627154">
    <property type="component" value="Unassembled WGS sequence"/>
</dbReference>
<dbReference type="GO" id="GO:0005524">
    <property type="term" value="F:ATP binding"/>
    <property type="evidence" value="ECO:0007669"/>
    <property type="project" value="UniProtKB-KW"/>
</dbReference>
<keyword evidence="10 15" id="KW-0175">Coiled coil</keyword>
<dbReference type="InterPro" id="IPR041658">
    <property type="entry name" value="AAA_lid_11"/>
</dbReference>
<keyword evidence="11" id="KW-0969">Cilium</keyword>
<evidence type="ECO:0000256" key="5">
    <source>
        <dbReference type="ARBA" id="ARBA00022701"/>
    </source>
</evidence>
<evidence type="ECO:0000313" key="18">
    <source>
        <dbReference type="Proteomes" id="UP001627154"/>
    </source>
</evidence>
<evidence type="ECO:0000256" key="9">
    <source>
        <dbReference type="ARBA" id="ARBA00023017"/>
    </source>
</evidence>
<dbReference type="PANTHER" id="PTHR22878">
    <property type="entry name" value="DYNEIN HEAVY CHAIN 6, AXONEMAL-LIKE-RELATED"/>
    <property type="match status" value="1"/>
</dbReference>
<feature type="coiled-coil region" evidence="15">
    <location>
        <begin position="2817"/>
        <end position="2868"/>
    </location>
</feature>
<dbReference type="GO" id="GO:0031514">
    <property type="term" value="C:motile cilium"/>
    <property type="evidence" value="ECO:0007669"/>
    <property type="project" value="UniProtKB-SubCell"/>
</dbReference>
<dbReference type="FunFam" id="3.20.180.20:FF:000003">
    <property type="entry name" value="Dynein heavy chain 12, axonemal"/>
    <property type="match status" value="1"/>
</dbReference>
<evidence type="ECO:0000259" key="16">
    <source>
        <dbReference type="SMART" id="SM00382"/>
    </source>
</evidence>
<comment type="similarity">
    <text evidence="3">Belongs to the dynein heavy chain family.</text>
</comment>
<dbReference type="InterPro" id="IPR035699">
    <property type="entry name" value="AAA_6"/>
</dbReference>
<dbReference type="Pfam" id="PF03028">
    <property type="entry name" value="Dynein_heavy"/>
    <property type="match status" value="1"/>
</dbReference>
<evidence type="ECO:0000313" key="17">
    <source>
        <dbReference type="EMBL" id="KAL3399391.1"/>
    </source>
</evidence>
<dbReference type="InterPro" id="IPR042222">
    <property type="entry name" value="Dynein_2_N"/>
</dbReference>
<evidence type="ECO:0000256" key="1">
    <source>
        <dbReference type="ARBA" id="ARBA00004230"/>
    </source>
</evidence>
<evidence type="ECO:0000256" key="15">
    <source>
        <dbReference type="SAM" id="Coils"/>
    </source>
</evidence>
<dbReference type="FunFam" id="3.40.50.300:FF:000362">
    <property type="entry name" value="Dynein, axonemal, heavy chain 6"/>
    <property type="match status" value="1"/>
</dbReference>
<feature type="domain" description="AAA+ ATPase" evidence="16">
    <location>
        <begin position="1652"/>
        <end position="1788"/>
    </location>
</feature>
<evidence type="ECO:0000256" key="14">
    <source>
        <dbReference type="ARBA" id="ARBA00023273"/>
    </source>
</evidence>
<dbReference type="Pfam" id="PF12775">
    <property type="entry name" value="AAA_7"/>
    <property type="match status" value="1"/>
</dbReference>
<dbReference type="GO" id="GO:0005930">
    <property type="term" value="C:axoneme"/>
    <property type="evidence" value="ECO:0007669"/>
    <property type="project" value="UniProtKB-SubCell"/>
</dbReference>
<proteinExistence type="inferred from homology"/>
<dbReference type="Pfam" id="PF12780">
    <property type="entry name" value="AAA_8"/>
    <property type="match status" value="1"/>
</dbReference>
<dbReference type="InterPro" id="IPR041589">
    <property type="entry name" value="DNAH3_AAA_lid_1"/>
</dbReference>
<dbReference type="Gene3D" id="3.10.490.20">
    <property type="match status" value="1"/>
</dbReference>
<dbReference type="Gene3D" id="1.20.920.30">
    <property type="match status" value="1"/>
</dbReference>
<gene>
    <name evidence="17" type="ORF">TKK_007247</name>
</gene>
<keyword evidence="13" id="KW-0206">Cytoskeleton</keyword>
<dbReference type="Pfam" id="PF12774">
    <property type="entry name" value="AAA_6"/>
    <property type="match status" value="1"/>
</dbReference>
<keyword evidence="7" id="KW-0067">ATP-binding</keyword>
<accession>A0ABD2X203</accession>
<dbReference type="FunFam" id="3.10.490.20:FF:000005">
    <property type="entry name" value="Dynein axonemal heavy chain 6"/>
    <property type="match status" value="1"/>
</dbReference>
<dbReference type="EMBL" id="JBJJXI010000056">
    <property type="protein sequence ID" value="KAL3399391.1"/>
    <property type="molecule type" value="Genomic_DNA"/>
</dbReference>
<dbReference type="Gene3D" id="1.10.472.130">
    <property type="match status" value="1"/>
</dbReference>
<dbReference type="InterPro" id="IPR004273">
    <property type="entry name" value="Dynein_heavy_D6_P-loop"/>
</dbReference>
<dbReference type="SUPFAM" id="SSF52540">
    <property type="entry name" value="P-loop containing nucleoside triphosphate hydrolases"/>
    <property type="match status" value="4"/>
</dbReference>
<dbReference type="InterPro" id="IPR024743">
    <property type="entry name" value="Dynein_HC_stalk"/>
</dbReference>
<dbReference type="Pfam" id="PF17857">
    <property type="entry name" value="AAA_lid_1"/>
    <property type="match status" value="1"/>
</dbReference>
<comment type="caution">
    <text evidence="17">The sequence shown here is derived from an EMBL/GenBank/DDBJ whole genome shotgun (WGS) entry which is preliminary data.</text>
</comment>
<dbReference type="Pfam" id="PF08393">
    <property type="entry name" value="DHC_N2"/>
    <property type="match status" value="1"/>
</dbReference>
<evidence type="ECO:0000256" key="4">
    <source>
        <dbReference type="ARBA" id="ARBA00022490"/>
    </source>
</evidence>
<dbReference type="InterPro" id="IPR027417">
    <property type="entry name" value="P-loop_NTPase"/>
</dbReference>
<dbReference type="InterPro" id="IPR041228">
    <property type="entry name" value="Dynein_C"/>
</dbReference>
<keyword evidence="4" id="KW-0963">Cytoplasm</keyword>
<keyword evidence="12" id="KW-0505">Motor protein</keyword>
<keyword evidence="18" id="KW-1185">Reference proteome</keyword>
<dbReference type="FunFam" id="1.10.8.1220:FF:000001">
    <property type="entry name" value="Dynein axonemal heavy chain 5"/>
    <property type="match status" value="1"/>
</dbReference>
<dbReference type="InterPro" id="IPR024317">
    <property type="entry name" value="Dynein_heavy_chain_D4_dom"/>
</dbReference>
<organism evidence="17 18">
    <name type="scientific">Trichogramma kaykai</name>
    <dbReference type="NCBI Taxonomy" id="54128"/>
    <lineage>
        <taxon>Eukaryota</taxon>
        <taxon>Metazoa</taxon>
        <taxon>Ecdysozoa</taxon>
        <taxon>Arthropoda</taxon>
        <taxon>Hexapoda</taxon>
        <taxon>Insecta</taxon>
        <taxon>Pterygota</taxon>
        <taxon>Neoptera</taxon>
        <taxon>Endopterygota</taxon>
        <taxon>Hymenoptera</taxon>
        <taxon>Apocrita</taxon>
        <taxon>Proctotrupomorpha</taxon>
        <taxon>Chalcidoidea</taxon>
        <taxon>Trichogrammatidae</taxon>
        <taxon>Trichogramma</taxon>
    </lineage>
</organism>
<evidence type="ECO:0000256" key="13">
    <source>
        <dbReference type="ARBA" id="ARBA00023212"/>
    </source>
</evidence>
<dbReference type="FunFam" id="1.10.8.710:FF:000004">
    <property type="entry name" value="Dynein axonemal heavy chain 6"/>
    <property type="match status" value="1"/>
</dbReference>
<dbReference type="Gene3D" id="1.20.1270.280">
    <property type="match status" value="1"/>
</dbReference>
<dbReference type="FunFam" id="3.40.50.300:FF:000063">
    <property type="entry name" value="dynein heavy chain 6, axonemal"/>
    <property type="match status" value="1"/>
</dbReference>
<evidence type="ECO:0000256" key="7">
    <source>
        <dbReference type="ARBA" id="ARBA00022840"/>
    </source>
</evidence>
<dbReference type="GO" id="GO:0005874">
    <property type="term" value="C:microtubule"/>
    <property type="evidence" value="ECO:0007669"/>
    <property type="project" value="UniProtKB-KW"/>
</dbReference>
<feature type="domain" description="AAA+ ATPase" evidence="16">
    <location>
        <begin position="1371"/>
        <end position="1510"/>
    </location>
</feature>
<dbReference type="Gene3D" id="1.20.920.20">
    <property type="match status" value="1"/>
</dbReference>
<dbReference type="InterPro" id="IPR043160">
    <property type="entry name" value="Dynein_C_barrel"/>
</dbReference>
<evidence type="ECO:0000256" key="11">
    <source>
        <dbReference type="ARBA" id="ARBA00023069"/>
    </source>
</evidence>
<keyword evidence="9" id="KW-0243">Dynein</keyword>
<name>A0ABD2X203_9HYME</name>
<evidence type="ECO:0000256" key="12">
    <source>
        <dbReference type="ARBA" id="ARBA00023175"/>
    </source>
</evidence>
<keyword evidence="5" id="KW-0493">Microtubule</keyword>
<dbReference type="Gene3D" id="1.20.58.1120">
    <property type="match status" value="1"/>
</dbReference>
<dbReference type="Pfam" id="PF18198">
    <property type="entry name" value="AAA_lid_11"/>
    <property type="match status" value="1"/>
</dbReference>
<dbReference type="InterPro" id="IPR013602">
    <property type="entry name" value="Dynein_heavy_linker"/>
</dbReference>
<dbReference type="InterPro" id="IPR035706">
    <property type="entry name" value="AAA_9"/>
</dbReference>
<dbReference type="InterPro" id="IPR041466">
    <property type="entry name" value="Dynein_AAA5_ext"/>
</dbReference>
<dbReference type="Gene3D" id="3.20.180.20">
    <property type="entry name" value="Dynein heavy chain, N-terminal domain 2"/>
    <property type="match status" value="1"/>
</dbReference>
<dbReference type="InterPro" id="IPR042219">
    <property type="entry name" value="AAA_lid_11_sf"/>
</dbReference>
<dbReference type="Gene3D" id="1.10.287.2620">
    <property type="match status" value="1"/>
</dbReference>
<keyword evidence="14" id="KW-0966">Cell projection</keyword>
<keyword evidence="8" id="KW-0282">Flagellum</keyword>
<evidence type="ECO:0000256" key="6">
    <source>
        <dbReference type="ARBA" id="ARBA00022741"/>
    </source>
</evidence>
<dbReference type="PANTHER" id="PTHR22878:SF68">
    <property type="entry name" value="DYNEIN HEAVY CHAIN 6, AXONEMAL-LIKE"/>
    <property type="match status" value="1"/>
</dbReference>
<dbReference type="Gene3D" id="1.10.8.710">
    <property type="match status" value="1"/>
</dbReference>
<dbReference type="InterPro" id="IPR003593">
    <property type="entry name" value="AAA+_ATPase"/>
</dbReference>
<dbReference type="Gene3D" id="6.10.140.1060">
    <property type="match status" value="1"/>
</dbReference>
<dbReference type="FunFam" id="1.20.140.100:FF:000004">
    <property type="entry name" value="Dynein axonemal heavy chain 6"/>
    <property type="match status" value="1"/>
</dbReference>
<dbReference type="FunFam" id="1.20.920.30:FF:000005">
    <property type="entry name" value="Dynein, axonemal, heavy chain 2"/>
    <property type="match status" value="1"/>
</dbReference>
<feature type="domain" description="AAA+ ATPase" evidence="16">
    <location>
        <begin position="1996"/>
        <end position="2144"/>
    </location>
</feature>
<evidence type="ECO:0000256" key="8">
    <source>
        <dbReference type="ARBA" id="ARBA00022846"/>
    </source>
</evidence>
<reference evidence="17 18" key="1">
    <citation type="journal article" date="2024" name="bioRxiv">
        <title>A reference genome for Trichogramma kaykai: A tiny desert-dwelling parasitoid wasp with competing sex-ratio distorters.</title>
        <authorList>
            <person name="Culotta J."/>
            <person name="Lindsey A.R."/>
        </authorList>
    </citation>
    <scope>NUCLEOTIDE SEQUENCE [LARGE SCALE GENOMIC DNA]</scope>
    <source>
        <strain evidence="17 18">KSX58</strain>
    </source>
</reference>
<dbReference type="InterPro" id="IPR043157">
    <property type="entry name" value="Dynein_AAA1S"/>
</dbReference>
<dbReference type="Gene3D" id="1.20.140.100">
    <property type="entry name" value="Dynein heavy chain, N-terminal domain 2"/>
    <property type="match status" value="1"/>
</dbReference>
<dbReference type="Pfam" id="PF12781">
    <property type="entry name" value="AAA_9"/>
    <property type="match status" value="1"/>
</dbReference>
<dbReference type="FunFam" id="3.40.50.300:FF:002141">
    <property type="entry name" value="Dynein heavy chain"/>
    <property type="match status" value="1"/>
</dbReference>
<dbReference type="GO" id="GO:0030286">
    <property type="term" value="C:dynein complex"/>
    <property type="evidence" value="ECO:0007669"/>
    <property type="project" value="UniProtKB-KW"/>
</dbReference>
<keyword evidence="6" id="KW-0547">Nucleotide-binding</keyword>
<dbReference type="Gene3D" id="1.10.8.1220">
    <property type="match status" value="1"/>
</dbReference>
<dbReference type="InterPro" id="IPR026983">
    <property type="entry name" value="DHC"/>
</dbReference>
<dbReference type="FunFam" id="1.10.8.720:FF:000007">
    <property type="entry name" value="Dynein axonemal heavy chain 6"/>
    <property type="match status" value="1"/>
</dbReference>
<dbReference type="Pfam" id="PF18199">
    <property type="entry name" value="Dynein_C"/>
    <property type="match status" value="1"/>
</dbReference>
<dbReference type="Gene3D" id="3.40.50.300">
    <property type="entry name" value="P-loop containing nucleotide triphosphate hydrolases"/>
    <property type="match status" value="5"/>
</dbReference>
<dbReference type="FunFam" id="1.20.920.20:FF:000001">
    <property type="entry name" value="dynein heavy chain 2, axonemal"/>
    <property type="match status" value="1"/>
</dbReference>